<feature type="region of interest" description="Disordered" evidence="8">
    <location>
        <begin position="1"/>
        <end position="33"/>
    </location>
</feature>
<dbReference type="InterPro" id="IPR002549">
    <property type="entry name" value="AI-2E-like"/>
</dbReference>
<evidence type="ECO:0000256" key="4">
    <source>
        <dbReference type="ARBA" id="ARBA00022475"/>
    </source>
</evidence>
<feature type="transmembrane region" description="Helical" evidence="9">
    <location>
        <begin position="202"/>
        <end position="227"/>
    </location>
</feature>
<keyword evidence="5 9" id="KW-0812">Transmembrane</keyword>
<feature type="non-terminal residue" evidence="10">
    <location>
        <position position="575"/>
    </location>
</feature>
<evidence type="ECO:0000256" key="5">
    <source>
        <dbReference type="ARBA" id="ARBA00022692"/>
    </source>
</evidence>
<evidence type="ECO:0000313" key="10">
    <source>
        <dbReference type="EMBL" id="CAE7904760.1"/>
    </source>
</evidence>
<feature type="transmembrane region" description="Helical" evidence="9">
    <location>
        <begin position="423"/>
        <end position="454"/>
    </location>
</feature>
<name>A0A813BL52_9DINO</name>
<dbReference type="AlphaFoldDB" id="A0A813BL52"/>
<evidence type="ECO:0000256" key="1">
    <source>
        <dbReference type="ARBA" id="ARBA00004651"/>
    </source>
</evidence>
<reference evidence="10" key="1">
    <citation type="submission" date="2021-02" db="EMBL/GenBank/DDBJ databases">
        <authorList>
            <person name="Dougan E. K."/>
            <person name="Rhodes N."/>
            <person name="Thang M."/>
            <person name="Chan C."/>
        </authorList>
    </citation>
    <scope>NUCLEOTIDE SEQUENCE</scope>
</reference>
<accession>A0A813BL52</accession>
<dbReference type="GO" id="GO:0005886">
    <property type="term" value="C:plasma membrane"/>
    <property type="evidence" value="ECO:0007669"/>
    <property type="project" value="UniProtKB-SubCell"/>
</dbReference>
<comment type="similarity">
    <text evidence="2">Belongs to the autoinducer-2 exporter (AI-2E) (TC 2.A.86) family.</text>
</comment>
<evidence type="ECO:0000256" key="8">
    <source>
        <dbReference type="SAM" id="MobiDB-lite"/>
    </source>
</evidence>
<evidence type="ECO:0000256" key="7">
    <source>
        <dbReference type="ARBA" id="ARBA00023136"/>
    </source>
</evidence>
<evidence type="ECO:0000256" key="3">
    <source>
        <dbReference type="ARBA" id="ARBA00022448"/>
    </source>
</evidence>
<feature type="transmembrane region" description="Helical" evidence="9">
    <location>
        <begin position="327"/>
        <end position="349"/>
    </location>
</feature>
<keyword evidence="3" id="KW-0813">Transport</keyword>
<evidence type="ECO:0000313" key="11">
    <source>
        <dbReference type="Proteomes" id="UP000601435"/>
    </source>
</evidence>
<feature type="region of interest" description="Disordered" evidence="8">
    <location>
        <begin position="54"/>
        <end position="76"/>
    </location>
</feature>
<organism evidence="10 11">
    <name type="scientific">Symbiodinium necroappetens</name>
    <dbReference type="NCBI Taxonomy" id="1628268"/>
    <lineage>
        <taxon>Eukaryota</taxon>
        <taxon>Sar</taxon>
        <taxon>Alveolata</taxon>
        <taxon>Dinophyceae</taxon>
        <taxon>Suessiales</taxon>
        <taxon>Symbiodiniaceae</taxon>
        <taxon>Symbiodinium</taxon>
    </lineage>
</organism>
<dbReference type="OrthoDB" id="272549at2759"/>
<dbReference type="Proteomes" id="UP000601435">
    <property type="component" value="Unassembled WGS sequence"/>
</dbReference>
<evidence type="ECO:0000256" key="2">
    <source>
        <dbReference type="ARBA" id="ARBA00009773"/>
    </source>
</evidence>
<dbReference type="EMBL" id="CAJNJA010071720">
    <property type="protein sequence ID" value="CAE7904760.1"/>
    <property type="molecule type" value="Genomic_DNA"/>
</dbReference>
<keyword evidence="6 9" id="KW-1133">Transmembrane helix</keyword>
<comment type="subcellular location">
    <subcellularLocation>
        <location evidence="1">Cell membrane</location>
        <topology evidence="1">Multi-pass membrane protein</topology>
    </subcellularLocation>
</comment>
<proteinExistence type="inferred from homology"/>
<evidence type="ECO:0008006" key="12">
    <source>
        <dbReference type="Google" id="ProtNLM"/>
    </source>
</evidence>
<comment type="caution">
    <text evidence="10">The sequence shown here is derived from an EMBL/GenBank/DDBJ whole genome shotgun (WGS) entry which is preliminary data.</text>
</comment>
<gene>
    <name evidence="10" type="ORF">SNEC2469_LOCUS30587</name>
</gene>
<evidence type="ECO:0000256" key="6">
    <source>
        <dbReference type="ARBA" id="ARBA00022989"/>
    </source>
</evidence>
<feature type="transmembrane region" description="Helical" evidence="9">
    <location>
        <begin position="394"/>
        <end position="417"/>
    </location>
</feature>
<keyword evidence="7 9" id="KW-0472">Membrane</keyword>
<evidence type="ECO:0000256" key="9">
    <source>
        <dbReference type="SAM" id="Phobius"/>
    </source>
</evidence>
<feature type="compositionally biased region" description="Basic and acidic residues" evidence="8">
    <location>
        <begin position="54"/>
        <end position="68"/>
    </location>
</feature>
<sequence length="575" mass="62962">DSSAVRFPSVQSPSTGHGDVVETEASQAQPSGDKELRFRALTESAYGLQREGLRSRGRDGLGDFRHADPGPTRSSHFKTASSQIRGLYLVKFAVSVTACYLTIQLLITFAEVLLPFIFAMLVVIVLEPMKKFVLQVFSNLAVGILTALRMDFCVDNMSMHGFADGRLPSVDETTPVYGSLPDDSTTEDVPRPAKPVPCLKRCLVTISIAFCLLMSGRVLWMIARVFFRAGAVISSNLDFYKQGAERLKGWVQTYIHDLHISSLDYGELLDELVVEVEHIGSVVTQSVIYTAVQAVVTFIFLIYMLWSPVKVDGSAVAAEVFNSTSRYLKVKCLTSAFTGLSIGILLWAIGLDLPAAFGLLSFLANFLPGIGSPAASVLPCILAIIDVRKTPTQVLLAFVLQAIMHFFIDFVIEPVFFGISVEIHSVIVILGIWFFYQVWGVPGMLLSVPLLSVVRIMMRSMRHAGPSGGGEDADTLAFLDNVFAGRWMSSVGETGEDDFDLGDLQMAGQRSGENELEPGEPQPPVCGDLAKQDLWTSLQESAWGQELRRIYLQNQLPCDIFAIVFVTGLVLLVPV</sequence>
<feature type="transmembrane region" description="Helical" evidence="9">
    <location>
        <begin position="556"/>
        <end position="573"/>
    </location>
</feature>
<dbReference type="Pfam" id="PF01594">
    <property type="entry name" value="AI-2E_transport"/>
    <property type="match status" value="1"/>
</dbReference>
<feature type="transmembrane region" description="Helical" evidence="9">
    <location>
        <begin position="105"/>
        <end position="126"/>
    </location>
</feature>
<keyword evidence="4" id="KW-1003">Cell membrane</keyword>
<feature type="compositionally biased region" description="Polar residues" evidence="8">
    <location>
        <begin position="1"/>
        <end position="15"/>
    </location>
</feature>
<protein>
    <recommendedName>
        <fullName evidence="12">AI-2E family transporter</fullName>
    </recommendedName>
</protein>
<feature type="transmembrane region" description="Helical" evidence="9">
    <location>
        <begin position="355"/>
        <end position="382"/>
    </location>
</feature>
<dbReference type="PANTHER" id="PTHR21716:SF53">
    <property type="entry name" value="PERMEASE PERM-RELATED"/>
    <property type="match status" value="1"/>
</dbReference>
<keyword evidence="11" id="KW-1185">Reference proteome</keyword>
<dbReference type="PANTHER" id="PTHR21716">
    <property type="entry name" value="TRANSMEMBRANE PROTEIN"/>
    <property type="match status" value="1"/>
</dbReference>
<feature type="transmembrane region" description="Helical" evidence="9">
    <location>
        <begin position="287"/>
        <end position="306"/>
    </location>
</feature>